<proteinExistence type="predicted"/>
<keyword evidence="1" id="KW-1133">Transmembrane helix</keyword>
<accession>A0A2T3A2N2</accession>
<organism evidence="3 4">
    <name type="scientific">Coniella lustricola</name>
    <dbReference type="NCBI Taxonomy" id="2025994"/>
    <lineage>
        <taxon>Eukaryota</taxon>
        <taxon>Fungi</taxon>
        <taxon>Dikarya</taxon>
        <taxon>Ascomycota</taxon>
        <taxon>Pezizomycotina</taxon>
        <taxon>Sordariomycetes</taxon>
        <taxon>Sordariomycetidae</taxon>
        <taxon>Diaporthales</taxon>
        <taxon>Schizoparmaceae</taxon>
        <taxon>Coniella</taxon>
    </lineage>
</organism>
<name>A0A2T3A2N2_9PEZI</name>
<dbReference type="OrthoDB" id="2019572at2759"/>
<feature type="domain" description="WSC" evidence="2">
    <location>
        <begin position="11"/>
        <end position="102"/>
    </location>
</feature>
<dbReference type="InterPro" id="IPR002889">
    <property type="entry name" value="WSC_carb-bd"/>
</dbReference>
<evidence type="ECO:0000313" key="3">
    <source>
        <dbReference type="EMBL" id="PSR81775.1"/>
    </source>
</evidence>
<keyword evidence="1" id="KW-0812">Transmembrane</keyword>
<evidence type="ECO:0000259" key="2">
    <source>
        <dbReference type="PROSITE" id="PS51212"/>
    </source>
</evidence>
<sequence length="261" mass="27580">MSAPQPSTVGNFSFQGCWPDDFAKPMLKASMNLTTIDLDACAAACNNHNAFGAEAGNECYCGTEEISRPIPAPSTPDCTLACTDNEMQVCGGVEYISMYIRSSDDEGIPREPTTGLGFSISTHLWASTMTSDALSSLPSFAISPSSGFATSCSSTVFVSSSASTFHQPALSTATAATTRTVVAAEGSSQFWTGGKIAGLAVGVVLAVITSVLFAWMVFHNLAKRRRQAEDDAMPWDTNVPTTRAWLSQFERGAGRWSAGPQ</sequence>
<dbReference type="PROSITE" id="PS51212">
    <property type="entry name" value="WSC"/>
    <property type="match status" value="1"/>
</dbReference>
<feature type="transmembrane region" description="Helical" evidence="1">
    <location>
        <begin position="196"/>
        <end position="218"/>
    </location>
</feature>
<keyword evidence="4" id="KW-1185">Reference proteome</keyword>
<evidence type="ECO:0000313" key="4">
    <source>
        <dbReference type="Proteomes" id="UP000241462"/>
    </source>
</evidence>
<evidence type="ECO:0000256" key="1">
    <source>
        <dbReference type="SAM" id="Phobius"/>
    </source>
</evidence>
<dbReference type="SMART" id="SM00321">
    <property type="entry name" value="WSC"/>
    <property type="match status" value="1"/>
</dbReference>
<dbReference type="AlphaFoldDB" id="A0A2T3A2N2"/>
<dbReference type="Pfam" id="PF01822">
    <property type="entry name" value="WSC"/>
    <property type="match status" value="1"/>
</dbReference>
<reference evidence="3 4" key="1">
    <citation type="journal article" date="2018" name="Mycol. Prog.">
        <title>Coniella lustricola, a new species from submerged detritus.</title>
        <authorList>
            <person name="Raudabaugh D.B."/>
            <person name="Iturriaga T."/>
            <person name="Carver A."/>
            <person name="Mondo S."/>
            <person name="Pangilinan J."/>
            <person name="Lipzen A."/>
            <person name="He G."/>
            <person name="Amirebrahimi M."/>
            <person name="Grigoriev I.V."/>
            <person name="Miller A.N."/>
        </authorList>
    </citation>
    <scope>NUCLEOTIDE SEQUENCE [LARGE SCALE GENOMIC DNA]</scope>
    <source>
        <strain evidence="3 4">B22-T-1</strain>
    </source>
</reference>
<keyword evidence="1" id="KW-0472">Membrane</keyword>
<gene>
    <name evidence="3" type="ORF">BD289DRAFT_484223</name>
</gene>
<dbReference type="EMBL" id="KZ678494">
    <property type="protein sequence ID" value="PSR81775.1"/>
    <property type="molecule type" value="Genomic_DNA"/>
</dbReference>
<dbReference type="InParanoid" id="A0A2T3A2N2"/>
<dbReference type="STRING" id="2025994.A0A2T3A2N2"/>
<protein>
    <recommendedName>
        <fullName evidence="2">WSC domain-containing protein</fullName>
    </recommendedName>
</protein>
<dbReference type="Proteomes" id="UP000241462">
    <property type="component" value="Unassembled WGS sequence"/>
</dbReference>